<dbReference type="GO" id="GO:0000162">
    <property type="term" value="P:L-tryptophan biosynthetic process"/>
    <property type="evidence" value="ECO:0007669"/>
    <property type="project" value="UniProtKB-UniRule"/>
</dbReference>
<comment type="catalytic activity">
    <reaction evidence="1 10">
        <text>N-(5-phospho-beta-D-ribosyl)anthranilate = 1-(2-carboxyphenylamino)-1-deoxy-D-ribulose 5-phosphate</text>
        <dbReference type="Rhea" id="RHEA:21540"/>
        <dbReference type="ChEBI" id="CHEBI:18277"/>
        <dbReference type="ChEBI" id="CHEBI:58613"/>
        <dbReference type="EC" id="5.3.1.24"/>
    </reaction>
</comment>
<keyword evidence="6 10" id="KW-0028">Amino-acid biosynthesis</keyword>
<dbReference type="CDD" id="cd00405">
    <property type="entry name" value="PRAI"/>
    <property type="match status" value="1"/>
</dbReference>
<evidence type="ECO:0000256" key="3">
    <source>
        <dbReference type="ARBA" id="ARBA00007571"/>
    </source>
</evidence>
<dbReference type="Gene3D" id="3.20.20.70">
    <property type="entry name" value="Aldolase class I"/>
    <property type="match status" value="1"/>
</dbReference>
<evidence type="ECO:0000256" key="10">
    <source>
        <dbReference type="HAMAP-Rule" id="MF_00135"/>
    </source>
</evidence>
<keyword evidence="8 10" id="KW-0057">Aromatic amino acid biosynthesis</keyword>
<protein>
    <recommendedName>
        <fullName evidence="5 10">N-(5'-phosphoribosyl)anthranilate isomerase</fullName>
        <shortName evidence="10">PRAI</shortName>
        <ecNumber evidence="4 10">5.3.1.24</ecNumber>
    </recommendedName>
</protein>
<comment type="caution">
    <text evidence="12">The sequence shown here is derived from an EMBL/GenBank/DDBJ whole genome shotgun (WGS) entry which is preliminary data.</text>
</comment>
<dbReference type="InterPro" id="IPR001240">
    <property type="entry name" value="PRAI_dom"/>
</dbReference>
<sequence>MVKVKICGIVKDKDAHFAEGFGADILGFNFFKGSPRRISCKAAKEIVKGLRYSTKSVGVFVDEKLEKIAEIIDFCGIKLIQLHGGETPEFCAELKMKYPWIQVIKAFRIKKAVDFKQIYTFLAPQRVIDFILLDTHKKGIPGGTGKKFNWGLALKVKRYAPVILAGGLNPENVREAVSKIHPYAVDVASGVEKGGSKRGEKDYDKMSLFIRNAKSV</sequence>
<dbReference type="PANTHER" id="PTHR42894">
    <property type="entry name" value="N-(5'-PHOSPHORIBOSYL)ANTHRANILATE ISOMERASE"/>
    <property type="match status" value="1"/>
</dbReference>
<evidence type="ECO:0000259" key="11">
    <source>
        <dbReference type="Pfam" id="PF00697"/>
    </source>
</evidence>
<gene>
    <name evidence="10" type="primary">trpF</name>
    <name evidence="12" type="ORF">COY52_09935</name>
</gene>
<comment type="pathway">
    <text evidence="2 10">Amino-acid biosynthesis; L-tryptophan biosynthesis; L-tryptophan from chorismate: step 3/5.</text>
</comment>
<dbReference type="UniPathway" id="UPA00035">
    <property type="reaction ID" value="UER00042"/>
</dbReference>
<evidence type="ECO:0000256" key="5">
    <source>
        <dbReference type="ARBA" id="ARBA00022272"/>
    </source>
</evidence>
<dbReference type="GO" id="GO:0004640">
    <property type="term" value="F:phosphoribosylanthranilate isomerase activity"/>
    <property type="evidence" value="ECO:0007669"/>
    <property type="project" value="UniProtKB-UniRule"/>
</dbReference>
<name>A0A2M7S727_9BACT</name>
<evidence type="ECO:0000256" key="9">
    <source>
        <dbReference type="ARBA" id="ARBA00023235"/>
    </source>
</evidence>
<evidence type="ECO:0000313" key="12">
    <source>
        <dbReference type="EMBL" id="PIZ15351.1"/>
    </source>
</evidence>
<dbReference type="AlphaFoldDB" id="A0A2M7S727"/>
<dbReference type="SUPFAM" id="SSF51366">
    <property type="entry name" value="Ribulose-phoshate binding barrel"/>
    <property type="match status" value="1"/>
</dbReference>
<dbReference type="Pfam" id="PF00697">
    <property type="entry name" value="PRAI"/>
    <property type="match status" value="1"/>
</dbReference>
<dbReference type="EC" id="5.3.1.24" evidence="4 10"/>
<dbReference type="InterPro" id="IPR013785">
    <property type="entry name" value="Aldolase_TIM"/>
</dbReference>
<dbReference type="Proteomes" id="UP000229307">
    <property type="component" value="Unassembled WGS sequence"/>
</dbReference>
<accession>A0A2M7S727</accession>
<dbReference type="PANTHER" id="PTHR42894:SF1">
    <property type="entry name" value="N-(5'-PHOSPHORIBOSYL)ANTHRANILATE ISOMERASE"/>
    <property type="match status" value="1"/>
</dbReference>
<evidence type="ECO:0000256" key="2">
    <source>
        <dbReference type="ARBA" id="ARBA00004664"/>
    </source>
</evidence>
<evidence type="ECO:0000256" key="1">
    <source>
        <dbReference type="ARBA" id="ARBA00001164"/>
    </source>
</evidence>
<dbReference type="FunFam" id="3.20.20.70:FF:000075">
    <property type="entry name" value="Tryptophan biosynthesis protein TRP1"/>
    <property type="match status" value="1"/>
</dbReference>
<comment type="similarity">
    <text evidence="3 10">Belongs to the TrpF family.</text>
</comment>
<dbReference type="InterPro" id="IPR011060">
    <property type="entry name" value="RibuloseP-bd_barrel"/>
</dbReference>
<keyword evidence="7 10" id="KW-0822">Tryptophan biosynthesis</keyword>
<feature type="domain" description="N-(5'phosphoribosyl) anthranilate isomerase (PRAI)" evidence="11">
    <location>
        <begin position="4"/>
        <end position="211"/>
    </location>
</feature>
<dbReference type="InterPro" id="IPR044643">
    <property type="entry name" value="TrpF_fam"/>
</dbReference>
<evidence type="ECO:0000256" key="4">
    <source>
        <dbReference type="ARBA" id="ARBA00012572"/>
    </source>
</evidence>
<keyword evidence="9 10" id="KW-0413">Isomerase</keyword>
<evidence type="ECO:0000256" key="6">
    <source>
        <dbReference type="ARBA" id="ARBA00022605"/>
    </source>
</evidence>
<proteinExistence type="inferred from homology"/>
<reference evidence="13" key="1">
    <citation type="submission" date="2017-09" db="EMBL/GenBank/DDBJ databases">
        <title>Depth-based differentiation of microbial function through sediment-hosted aquifers and enrichment of novel symbionts in the deep terrestrial subsurface.</title>
        <authorList>
            <person name="Probst A.J."/>
            <person name="Ladd B."/>
            <person name="Jarett J.K."/>
            <person name="Geller-Mcgrath D.E."/>
            <person name="Sieber C.M.K."/>
            <person name="Emerson J.B."/>
            <person name="Anantharaman K."/>
            <person name="Thomas B.C."/>
            <person name="Malmstrom R."/>
            <person name="Stieglmeier M."/>
            <person name="Klingl A."/>
            <person name="Woyke T."/>
            <person name="Ryan C.M."/>
            <person name="Banfield J.F."/>
        </authorList>
    </citation>
    <scope>NUCLEOTIDE SEQUENCE [LARGE SCALE GENOMIC DNA]</scope>
</reference>
<organism evidence="12 13">
    <name type="scientific">Candidatus Desantisbacteria bacterium CG_4_10_14_0_8_um_filter_48_22</name>
    <dbReference type="NCBI Taxonomy" id="1974543"/>
    <lineage>
        <taxon>Bacteria</taxon>
        <taxon>Candidatus Desantisiibacteriota</taxon>
    </lineage>
</organism>
<evidence type="ECO:0000256" key="7">
    <source>
        <dbReference type="ARBA" id="ARBA00022822"/>
    </source>
</evidence>
<evidence type="ECO:0000313" key="13">
    <source>
        <dbReference type="Proteomes" id="UP000229307"/>
    </source>
</evidence>
<evidence type="ECO:0000256" key="8">
    <source>
        <dbReference type="ARBA" id="ARBA00023141"/>
    </source>
</evidence>
<dbReference type="EMBL" id="PFMR01000267">
    <property type="protein sequence ID" value="PIZ15351.1"/>
    <property type="molecule type" value="Genomic_DNA"/>
</dbReference>
<dbReference type="HAMAP" id="MF_00135">
    <property type="entry name" value="PRAI"/>
    <property type="match status" value="1"/>
</dbReference>